<evidence type="ECO:0000256" key="3">
    <source>
        <dbReference type="ARBA" id="ARBA00022692"/>
    </source>
</evidence>
<dbReference type="AlphaFoldDB" id="F8B3D6"/>
<evidence type="ECO:0000256" key="2">
    <source>
        <dbReference type="ARBA" id="ARBA00022475"/>
    </source>
</evidence>
<evidence type="ECO:0008006" key="9">
    <source>
        <dbReference type="Google" id="ProtNLM"/>
    </source>
</evidence>
<feature type="transmembrane region" description="Helical" evidence="6">
    <location>
        <begin position="47"/>
        <end position="67"/>
    </location>
</feature>
<dbReference type="HOGENOM" id="CLU_175439_0_2_11"/>
<dbReference type="eggNOG" id="ENOG5033B0E">
    <property type="taxonomic scope" value="Bacteria"/>
</dbReference>
<evidence type="ECO:0000313" key="7">
    <source>
        <dbReference type="EMBL" id="AEH08893.1"/>
    </source>
</evidence>
<evidence type="ECO:0000256" key="6">
    <source>
        <dbReference type="SAM" id="Phobius"/>
    </source>
</evidence>
<reference evidence="7 8" key="1">
    <citation type="submission" date="2011-05" db="EMBL/GenBank/DDBJ databases">
        <title>Complete sequence of chromosome of Frankia symbiont of Datisca glomerata.</title>
        <authorList>
            <consortium name="US DOE Joint Genome Institute"/>
            <person name="Lucas S."/>
            <person name="Han J."/>
            <person name="Lapidus A."/>
            <person name="Cheng J.-F."/>
            <person name="Goodwin L."/>
            <person name="Pitluck S."/>
            <person name="Peters L."/>
            <person name="Mikhailova N."/>
            <person name="Chertkov O."/>
            <person name="Teshima H."/>
            <person name="Han C."/>
            <person name="Tapia R."/>
            <person name="Land M."/>
            <person name="Hauser L."/>
            <person name="Kyrpides N."/>
            <person name="Ivanova N."/>
            <person name="Pagani I."/>
            <person name="Berry A."/>
            <person name="Pawlowski K."/>
            <person name="Persson T."/>
            <person name="Vanden Heuvel B."/>
            <person name="Benson D."/>
            <person name="Woyke T."/>
        </authorList>
    </citation>
    <scope>NUCLEOTIDE SEQUENCE [LARGE SCALE GENOMIC DNA]</scope>
    <source>
        <strain evidence="8">4085684</strain>
    </source>
</reference>
<keyword evidence="3 6" id="KW-0812">Transmembrane</keyword>
<dbReference type="KEGG" id="fsy:FsymDg_1425"/>
<dbReference type="Proteomes" id="UP000001549">
    <property type="component" value="Chromosome"/>
</dbReference>
<evidence type="ECO:0000256" key="1">
    <source>
        <dbReference type="ARBA" id="ARBA00004651"/>
    </source>
</evidence>
<dbReference type="STRING" id="656024.FsymDg_1425"/>
<dbReference type="InterPro" id="IPR005171">
    <property type="entry name" value="Cyt_c_oxidase_su4_prok"/>
</dbReference>
<comment type="subcellular location">
    <subcellularLocation>
        <location evidence="1">Cell membrane</location>
        <topology evidence="1">Multi-pass membrane protein</topology>
    </subcellularLocation>
</comment>
<keyword evidence="5 6" id="KW-0472">Membrane</keyword>
<proteinExistence type="predicted"/>
<dbReference type="Pfam" id="PF03626">
    <property type="entry name" value="COX4_pro"/>
    <property type="match status" value="1"/>
</dbReference>
<protein>
    <recommendedName>
        <fullName evidence="9">Caa(3)-type oxidase, subunit IV</fullName>
    </recommendedName>
</protein>
<dbReference type="GO" id="GO:0005886">
    <property type="term" value="C:plasma membrane"/>
    <property type="evidence" value="ECO:0007669"/>
    <property type="project" value="UniProtKB-SubCell"/>
</dbReference>
<evidence type="ECO:0000256" key="5">
    <source>
        <dbReference type="ARBA" id="ARBA00023136"/>
    </source>
</evidence>
<evidence type="ECO:0000313" key="8">
    <source>
        <dbReference type="Proteomes" id="UP000001549"/>
    </source>
</evidence>
<organism evidence="7 8">
    <name type="scientific">Candidatus Protofrankia datiscae</name>
    <dbReference type="NCBI Taxonomy" id="2716812"/>
    <lineage>
        <taxon>Bacteria</taxon>
        <taxon>Bacillati</taxon>
        <taxon>Actinomycetota</taxon>
        <taxon>Actinomycetes</taxon>
        <taxon>Frankiales</taxon>
        <taxon>Frankiaceae</taxon>
        <taxon>Protofrankia</taxon>
    </lineage>
</organism>
<dbReference type="RefSeq" id="WP_013872858.1">
    <property type="nucleotide sequence ID" value="NC_015656.1"/>
</dbReference>
<feature type="transmembrane region" description="Helical" evidence="6">
    <location>
        <begin position="25"/>
        <end position="41"/>
    </location>
</feature>
<keyword evidence="2" id="KW-1003">Cell membrane</keyword>
<keyword evidence="4 6" id="KW-1133">Transmembrane helix</keyword>
<name>F8B3D6_9ACTN</name>
<dbReference type="EMBL" id="CP002801">
    <property type="protein sequence ID" value="AEH08893.1"/>
    <property type="molecule type" value="Genomic_DNA"/>
</dbReference>
<gene>
    <name evidence="7" type="ordered locus">FsymDg_1425</name>
</gene>
<keyword evidence="8" id="KW-1185">Reference proteome</keyword>
<accession>F8B3D6</accession>
<feature type="transmembrane region" description="Helical" evidence="6">
    <location>
        <begin position="79"/>
        <end position="102"/>
    </location>
</feature>
<sequence>MSTHVGSTVVKGSAARISVVRNPTVVAWLTLMGATVLSWYLGEGHGAREAATVGVIVVAFFKVYLVGRYFMEIREAPRILHLLFAGWAVVVCAVLVAMYLTAGG</sequence>
<evidence type="ECO:0000256" key="4">
    <source>
        <dbReference type="ARBA" id="ARBA00022989"/>
    </source>
</evidence>